<dbReference type="GO" id="GO:0042242">
    <property type="term" value="F:cobyrinic acid a,c-diamide synthase activity"/>
    <property type="evidence" value="ECO:0007669"/>
    <property type="project" value="UniProtKB-UniRule"/>
</dbReference>
<dbReference type="SUPFAM" id="SSF52540">
    <property type="entry name" value="P-loop containing nucleoside triphosphate hydrolases"/>
    <property type="match status" value="1"/>
</dbReference>
<feature type="site" description="Increases nucleophilicity of active site Cys" evidence="8">
    <location>
        <position position="421"/>
    </location>
</feature>
<dbReference type="NCBIfam" id="NF002204">
    <property type="entry name" value="PRK01077.1"/>
    <property type="match status" value="1"/>
</dbReference>
<dbReference type="EMBL" id="FZNT01000004">
    <property type="protein sequence ID" value="SNR51522.1"/>
    <property type="molecule type" value="Genomic_DNA"/>
</dbReference>
<keyword evidence="4 8" id="KW-0547">Nucleotide-binding</keyword>
<dbReference type="Gene3D" id="3.40.50.300">
    <property type="entry name" value="P-loop containing nucleotide triphosphate hydrolases"/>
    <property type="match status" value="2"/>
</dbReference>
<feature type="domain" description="CobQ/CobB/MinD/ParA nucleotide binding" evidence="9">
    <location>
        <begin position="9"/>
        <end position="191"/>
    </location>
</feature>
<keyword evidence="12" id="KW-1185">Reference proteome</keyword>
<organism evidence="11 12">
    <name type="scientific">Lutibacter agarilyticus</name>
    <dbReference type="NCBI Taxonomy" id="1109740"/>
    <lineage>
        <taxon>Bacteria</taxon>
        <taxon>Pseudomonadati</taxon>
        <taxon>Bacteroidota</taxon>
        <taxon>Flavobacteriia</taxon>
        <taxon>Flavobacteriales</taxon>
        <taxon>Flavobacteriaceae</taxon>
        <taxon>Lutibacter</taxon>
    </lineage>
</organism>
<dbReference type="HAMAP" id="MF_00027">
    <property type="entry name" value="CobB_CbiA"/>
    <property type="match status" value="1"/>
</dbReference>
<evidence type="ECO:0000259" key="9">
    <source>
        <dbReference type="Pfam" id="PF01656"/>
    </source>
</evidence>
<dbReference type="GO" id="GO:0005524">
    <property type="term" value="F:ATP binding"/>
    <property type="evidence" value="ECO:0007669"/>
    <property type="project" value="UniProtKB-UniRule"/>
</dbReference>
<reference evidence="11 12" key="1">
    <citation type="submission" date="2017-06" db="EMBL/GenBank/DDBJ databases">
        <authorList>
            <person name="Kim H.J."/>
            <person name="Triplett B.A."/>
        </authorList>
    </citation>
    <scope>NUCLEOTIDE SEQUENCE [LARGE SCALE GENOMIC DNA]</scope>
    <source>
        <strain evidence="11 12">DSM 29150</strain>
    </source>
</reference>
<dbReference type="PANTHER" id="PTHR43873:SF1">
    <property type="entry name" value="COBYRINATE A,C-DIAMIDE SYNTHASE"/>
    <property type="match status" value="1"/>
</dbReference>
<evidence type="ECO:0000259" key="10">
    <source>
        <dbReference type="Pfam" id="PF07685"/>
    </source>
</evidence>
<dbReference type="InterPro" id="IPR011698">
    <property type="entry name" value="GATase_3"/>
</dbReference>
<comment type="domain">
    <text evidence="8">Comprises of two domains. The C-terminal domain contains the binding site for glutamine and catalyzes the hydrolysis of this substrate to glutamate and ammonia. The N-terminal domain is anticipated to bind ATP and cobyrinate and catalyzes the ultimate synthesis of the diamide product. The ammonia produced via the glutaminase domain is probably translocated to the adjacent domain via a molecular tunnel, where it reacts with an activated intermediate.</text>
</comment>
<dbReference type="Gene3D" id="3.40.50.880">
    <property type="match status" value="1"/>
</dbReference>
<comment type="cofactor">
    <cofactor evidence="1 8">
        <name>Mg(2+)</name>
        <dbReference type="ChEBI" id="CHEBI:18420"/>
    </cofactor>
</comment>
<evidence type="ECO:0000256" key="6">
    <source>
        <dbReference type="ARBA" id="ARBA00022842"/>
    </source>
</evidence>
<keyword evidence="3 8" id="KW-0436">Ligase</keyword>
<dbReference type="NCBIfam" id="TIGR00379">
    <property type="entry name" value="cobB"/>
    <property type="match status" value="1"/>
</dbReference>
<evidence type="ECO:0000313" key="12">
    <source>
        <dbReference type="Proteomes" id="UP000198384"/>
    </source>
</evidence>
<keyword evidence="5 8" id="KW-0067">ATP-binding</keyword>
<dbReference type="InterPro" id="IPR027417">
    <property type="entry name" value="P-loop_NTPase"/>
</dbReference>
<comment type="function">
    <text evidence="8">Catalyzes the ATP-dependent amidation of the two carboxylate groups at positions a and c of cobyrinate, using either L-glutamine or ammonia as the nitrogen source.</text>
</comment>
<dbReference type="EC" id="6.3.5.11" evidence="8"/>
<dbReference type="InterPro" id="IPR029062">
    <property type="entry name" value="Class_I_gatase-like"/>
</dbReference>
<dbReference type="PANTHER" id="PTHR43873">
    <property type="entry name" value="COBYRINATE A,C-DIAMIDE SYNTHASE"/>
    <property type="match status" value="1"/>
</dbReference>
<dbReference type="InterPro" id="IPR004484">
    <property type="entry name" value="CbiA/CobB_synth"/>
</dbReference>
<dbReference type="OrthoDB" id="9764035at2"/>
<feature type="domain" description="CobB/CobQ-like glutamine amidotransferase" evidence="10">
    <location>
        <begin position="245"/>
        <end position="426"/>
    </location>
</feature>
<evidence type="ECO:0000256" key="5">
    <source>
        <dbReference type="ARBA" id="ARBA00022840"/>
    </source>
</evidence>
<sequence>MVKQIPQFIIAAPTSNSGKTTITLGLLRALENRGISTQPFKVGPDYIDPKFHKVACGKNGLNLDLYMTDTDDILATYATYAKDKGAVCVEGVMGLFDGARRSNGSTAEVAKVLDLPIILVVDAKSVAYSVAPLLYGFKNFDKSLNIAGVIFNRVNTKSHYQFLLEACEDVGIPALGHVPFLADCEIPSRHLGLSIQEMQGYDSVIEKVANAMEETVDIDSLLDCCLLDEKSTNEIPTISTSKKINIAVAEDEGFNFSYVQNVECLKQFGDVTFFSPLKDEKLPHVDLVYLPGGYPEFYTKQLSDNKSMLQSIKNFAEAGGKIIAECGGMMYLGKSIIDKEGNEFEMANVFDFSTSMQAMKLNLGYRTIQFDDFELKGHEFHYSTIFQHKNSKSIATVFNARESEVDTVVFQYKNVLASYIHYYLGQEKLLKNLLKLLTN</sequence>
<comment type="miscellaneous">
    <text evidence="8">The a and c carboxylates of cobyrinate are activated for nucleophilic attack via formation of a phosphorylated intermediate by ATP. CbiA catalyzes first the amidation of the c-carboxylate, and then that of the a-carboxylate.</text>
</comment>
<keyword evidence="2 8" id="KW-0169">Cobalamin biosynthesis</keyword>
<dbReference type="CDD" id="cd05388">
    <property type="entry name" value="CobB_N"/>
    <property type="match status" value="1"/>
</dbReference>
<proteinExistence type="inferred from homology"/>
<dbReference type="PROSITE" id="PS51274">
    <property type="entry name" value="GATASE_COBBQ"/>
    <property type="match status" value="1"/>
</dbReference>
<feature type="active site" description="Nucleophile" evidence="8">
    <location>
        <position position="326"/>
    </location>
</feature>
<dbReference type="InterPro" id="IPR002586">
    <property type="entry name" value="CobQ/CobB/MinD/ParA_Nub-bd_dom"/>
</dbReference>
<evidence type="ECO:0000256" key="2">
    <source>
        <dbReference type="ARBA" id="ARBA00022573"/>
    </source>
</evidence>
<dbReference type="GO" id="GO:0009236">
    <property type="term" value="P:cobalamin biosynthetic process"/>
    <property type="evidence" value="ECO:0007669"/>
    <property type="project" value="UniProtKB-UniRule"/>
</dbReference>
<evidence type="ECO:0000256" key="7">
    <source>
        <dbReference type="ARBA" id="ARBA00022962"/>
    </source>
</evidence>
<evidence type="ECO:0000313" key="11">
    <source>
        <dbReference type="EMBL" id="SNR51522.1"/>
    </source>
</evidence>
<dbReference type="CDD" id="cd03130">
    <property type="entry name" value="GATase1_CobB"/>
    <property type="match status" value="1"/>
</dbReference>
<dbReference type="Pfam" id="PF01656">
    <property type="entry name" value="CbiA"/>
    <property type="match status" value="1"/>
</dbReference>
<evidence type="ECO:0000256" key="1">
    <source>
        <dbReference type="ARBA" id="ARBA00001946"/>
    </source>
</evidence>
<evidence type="ECO:0000256" key="3">
    <source>
        <dbReference type="ARBA" id="ARBA00022598"/>
    </source>
</evidence>
<keyword evidence="6 8" id="KW-0460">Magnesium</keyword>
<dbReference type="RefSeq" id="WP_089381299.1">
    <property type="nucleotide sequence ID" value="NZ_FZNT01000004.1"/>
</dbReference>
<comment type="pathway">
    <text evidence="8">Cofactor biosynthesis; adenosylcobalamin biosynthesis; cob(II)yrinate a,c-diamide from sirohydrochlorin (anaerobic route): step 10/10.</text>
</comment>
<dbReference type="Proteomes" id="UP000198384">
    <property type="component" value="Unassembled WGS sequence"/>
</dbReference>
<gene>
    <name evidence="8" type="primary">cbiA</name>
    <name evidence="11" type="ORF">SAMN06265371_104186</name>
</gene>
<comment type="catalytic activity">
    <reaction evidence="8">
        <text>cob(II)yrinate + 2 L-glutamine + 2 ATP + 2 H2O = cob(II)yrinate a,c diamide + 2 L-glutamate + 2 ADP + 2 phosphate + 2 H(+)</text>
        <dbReference type="Rhea" id="RHEA:26289"/>
        <dbReference type="ChEBI" id="CHEBI:15377"/>
        <dbReference type="ChEBI" id="CHEBI:15378"/>
        <dbReference type="ChEBI" id="CHEBI:29985"/>
        <dbReference type="ChEBI" id="CHEBI:30616"/>
        <dbReference type="ChEBI" id="CHEBI:43474"/>
        <dbReference type="ChEBI" id="CHEBI:58359"/>
        <dbReference type="ChEBI" id="CHEBI:58537"/>
        <dbReference type="ChEBI" id="CHEBI:58894"/>
        <dbReference type="ChEBI" id="CHEBI:456216"/>
        <dbReference type="EC" id="6.3.5.11"/>
    </reaction>
</comment>
<evidence type="ECO:0000256" key="4">
    <source>
        <dbReference type="ARBA" id="ARBA00022741"/>
    </source>
</evidence>
<evidence type="ECO:0000256" key="8">
    <source>
        <dbReference type="HAMAP-Rule" id="MF_00027"/>
    </source>
</evidence>
<dbReference type="SUPFAM" id="SSF52317">
    <property type="entry name" value="Class I glutamine amidotransferase-like"/>
    <property type="match status" value="1"/>
</dbReference>
<dbReference type="UniPathway" id="UPA00148">
    <property type="reaction ID" value="UER00231"/>
</dbReference>
<keyword evidence="7 8" id="KW-0315">Glutamine amidotransferase</keyword>
<protein>
    <recommendedName>
        <fullName evidence="8">Cobyrinate a,c-diamide synthase</fullName>
        <ecNumber evidence="8">6.3.5.11</ecNumber>
    </recommendedName>
    <alternativeName>
        <fullName evidence="8">Cobyrinic acid a,c-diamide synthetase</fullName>
    </alternativeName>
</protein>
<dbReference type="Pfam" id="PF07685">
    <property type="entry name" value="GATase_3"/>
    <property type="match status" value="1"/>
</dbReference>
<accession>A0A238WYI4</accession>
<name>A0A238WYI4_9FLAO</name>
<dbReference type="AlphaFoldDB" id="A0A238WYI4"/>
<comment type="similarity">
    <text evidence="8">Belongs to the CobB/CbiA family.</text>
</comment>